<accession>A0ABU4VDV0</accession>
<keyword evidence="3" id="KW-0804">Transcription</keyword>
<dbReference type="PANTHER" id="PTHR43132">
    <property type="entry name" value="ARSENICAL RESISTANCE OPERON REPRESSOR ARSR-RELATED"/>
    <property type="match status" value="1"/>
</dbReference>
<proteinExistence type="predicted"/>
<evidence type="ECO:0000259" key="4">
    <source>
        <dbReference type="PROSITE" id="PS50987"/>
    </source>
</evidence>
<dbReference type="NCBIfam" id="NF033788">
    <property type="entry name" value="HTH_metalloreg"/>
    <property type="match status" value="1"/>
</dbReference>
<protein>
    <submittedName>
        <fullName evidence="6">Metalloregulator ArsR/SmtB family transcription factor</fullName>
    </submittedName>
</protein>
<comment type="caution">
    <text evidence="6">The sequence shown here is derived from an EMBL/GenBank/DDBJ whole genome shotgun (WGS) entry which is preliminary data.</text>
</comment>
<reference evidence="6 7" key="2">
    <citation type="submission" date="2023-11" db="EMBL/GenBank/DDBJ databases">
        <authorList>
            <person name="Lara A.C."/>
            <person name="Chronakova A."/>
        </authorList>
    </citation>
    <scope>NUCLEOTIDE SEQUENCE</scope>
    <source>
        <strain evidence="6 7">BCCO 10_0061</strain>
    </source>
</reference>
<dbReference type="InterPro" id="IPR036388">
    <property type="entry name" value="WH-like_DNA-bd_sf"/>
</dbReference>
<feature type="domain" description="HTH arsR-type" evidence="4">
    <location>
        <begin position="22"/>
        <end position="117"/>
    </location>
</feature>
<dbReference type="Gene3D" id="1.10.10.10">
    <property type="entry name" value="Winged helix-like DNA-binding domain superfamily/Winged helix DNA-binding domain"/>
    <property type="match status" value="1"/>
</dbReference>
<dbReference type="InterPro" id="IPR011991">
    <property type="entry name" value="ArsR-like_HTH"/>
</dbReference>
<dbReference type="Pfam" id="PF12802">
    <property type="entry name" value="MarR_2"/>
    <property type="match status" value="1"/>
</dbReference>
<evidence type="ECO:0000313" key="7">
    <source>
        <dbReference type="Proteomes" id="UP001285352"/>
    </source>
</evidence>
<reference evidence="6 7" key="1">
    <citation type="submission" date="2023-11" db="EMBL/GenBank/DDBJ databases">
        <title>Lentzea sokolovensis, sp. nov., Lentzea kristufkii, sp. nov., and Lentzea miocenensis, sp. nov., rare actinobacteria from Sokolov Coal Basin, Miocene lacustrine sediment, Czech Republic.</title>
        <authorList>
            <person name="Lara A."/>
            <person name="Kotroba L."/>
            <person name="Nouioui I."/>
            <person name="Neumann-Schaal M."/>
            <person name="Mast Y."/>
            <person name="Chronakova A."/>
        </authorList>
    </citation>
    <scope>NUCLEOTIDE SEQUENCE [LARGE SCALE GENOMIC DNA]</scope>
    <source>
        <strain evidence="6 7">BCCO 10_0061</strain>
    </source>
</reference>
<keyword evidence="7" id="KW-1185">Reference proteome</keyword>
<dbReference type="PROSITE" id="PS50987">
    <property type="entry name" value="HTH_ARSR_2"/>
    <property type="match status" value="1"/>
</dbReference>
<dbReference type="SMART" id="SM00418">
    <property type="entry name" value="HTH_ARSR"/>
    <property type="match status" value="1"/>
</dbReference>
<dbReference type="EMBL" id="JAXAVU010000024">
    <property type="protein sequence ID" value="MDX8149935.1"/>
    <property type="molecule type" value="Genomic_DNA"/>
</dbReference>
<dbReference type="CDD" id="cd00090">
    <property type="entry name" value="HTH_ARSR"/>
    <property type="match status" value="1"/>
</dbReference>
<evidence type="ECO:0000256" key="1">
    <source>
        <dbReference type="ARBA" id="ARBA00023015"/>
    </source>
</evidence>
<keyword evidence="2" id="KW-0238">DNA-binding</keyword>
<dbReference type="Proteomes" id="UP001285352">
    <property type="component" value="Unassembled WGS sequence"/>
</dbReference>
<gene>
    <name evidence="5" type="ORF">SK854_47855</name>
    <name evidence="6" type="ORF">SK854_48015</name>
</gene>
<evidence type="ECO:0000313" key="6">
    <source>
        <dbReference type="EMBL" id="MDX8149935.1"/>
    </source>
</evidence>
<evidence type="ECO:0000256" key="3">
    <source>
        <dbReference type="ARBA" id="ARBA00023163"/>
    </source>
</evidence>
<dbReference type="RefSeq" id="WP_051769343.1">
    <property type="nucleotide sequence ID" value="NZ_JAXAVU010000022.1"/>
</dbReference>
<dbReference type="PANTHER" id="PTHR43132:SF6">
    <property type="entry name" value="HTH-TYPE TRANSCRIPTIONAL REPRESSOR CZRA"/>
    <property type="match status" value="1"/>
</dbReference>
<name>A0ABU4VDV0_9PSEU</name>
<dbReference type="InterPro" id="IPR051011">
    <property type="entry name" value="Metal_resp_trans_reg"/>
</dbReference>
<dbReference type="PRINTS" id="PR00778">
    <property type="entry name" value="HTHARSR"/>
</dbReference>
<organism evidence="6 7">
    <name type="scientific">Lentzea sokolovensis</name>
    <dbReference type="NCBI Taxonomy" id="3095429"/>
    <lineage>
        <taxon>Bacteria</taxon>
        <taxon>Bacillati</taxon>
        <taxon>Actinomycetota</taxon>
        <taxon>Actinomycetes</taxon>
        <taxon>Pseudonocardiales</taxon>
        <taxon>Pseudonocardiaceae</taxon>
        <taxon>Lentzea</taxon>
    </lineage>
</organism>
<dbReference type="InterPro" id="IPR001845">
    <property type="entry name" value="HTH_ArsR_DNA-bd_dom"/>
</dbReference>
<dbReference type="InterPro" id="IPR036390">
    <property type="entry name" value="WH_DNA-bd_sf"/>
</dbReference>
<dbReference type="InterPro" id="IPR000835">
    <property type="entry name" value="HTH_MarR-typ"/>
</dbReference>
<dbReference type="SUPFAM" id="SSF46785">
    <property type="entry name" value="Winged helix' DNA-binding domain"/>
    <property type="match status" value="1"/>
</dbReference>
<evidence type="ECO:0000313" key="5">
    <source>
        <dbReference type="EMBL" id="MDX8149903.1"/>
    </source>
</evidence>
<dbReference type="EMBL" id="JAXAVU010000022">
    <property type="protein sequence ID" value="MDX8149903.1"/>
    <property type="molecule type" value="Genomic_DNA"/>
</dbReference>
<evidence type="ECO:0000256" key="2">
    <source>
        <dbReference type="ARBA" id="ARBA00023125"/>
    </source>
</evidence>
<keyword evidence="1" id="KW-0805">Transcription regulation</keyword>
<sequence length="123" mass="13355">MATPIRTSGQAEAAPLRDRPLLDDHEAAGVAALFKVLSGTTRLRLLHALSRAEEVRVSDLAAAVDMSQQGVSNQLQRLVDQKILATRREGTSIYYRIVDPCVPRMLEFGLCLLESPGNACGQP</sequence>